<sequence length="341" mass="38277">YYLYLIPIQVRKRFIRLTPLIALALLSVVIVAILVQVQSVATSSDSLNCVRMYRGRMLPRLGAYLTAIAFLSNLTTISVNYGQIVRHVRRKFSKRKARGLFLSRIFFLSENIKKNNNGISLIVHLSSGCTLTHKGIGCDRAALHEGNDKRNHSSVRISCDLLAAILPDPVPAGHRTRLGAAHNNSLLQQFLRLQVIVRVELTAEVPENFPILSTTIIVFRTVRWSIFVANWLTYASAAGNWIFYAAMNRDLRSLIRYATERRKRSTLSHTASPSNVHRNLRQQMSASMRVLQSLSYRSSLAGSLDEVTCPPSLLQLSPKSSTVSQDQSIIYSSDVFFQKSS</sequence>
<feature type="non-terminal residue" evidence="2">
    <location>
        <position position="1"/>
    </location>
</feature>
<evidence type="ECO:0000256" key="1">
    <source>
        <dbReference type="SAM" id="Phobius"/>
    </source>
</evidence>
<accession>W2T1Z6</accession>
<feature type="transmembrane region" description="Helical" evidence="1">
    <location>
        <begin position="20"/>
        <end position="41"/>
    </location>
</feature>
<feature type="transmembrane region" description="Helical" evidence="1">
    <location>
        <begin position="61"/>
        <end position="81"/>
    </location>
</feature>
<dbReference type="OrthoDB" id="5797723at2759"/>
<reference evidence="3" key="1">
    <citation type="journal article" date="2014" name="Nat. Genet.">
        <title>Genome of the human hookworm Necator americanus.</title>
        <authorList>
            <person name="Tang Y.T."/>
            <person name="Gao X."/>
            <person name="Rosa B.A."/>
            <person name="Abubucker S."/>
            <person name="Hallsworth-Pepin K."/>
            <person name="Martin J."/>
            <person name="Tyagi R."/>
            <person name="Heizer E."/>
            <person name="Zhang X."/>
            <person name="Bhonagiri-Palsikar V."/>
            <person name="Minx P."/>
            <person name="Warren W.C."/>
            <person name="Wang Q."/>
            <person name="Zhan B."/>
            <person name="Hotez P.J."/>
            <person name="Sternberg P.W."/>
            <person name="Dougall A."/>
            <person name="Gaze S.T."/>
            <person name="Mulvenna J."/>
            <person name="Sotillo J."/>
            <person name="Ranganathan S."/>
            <person name="Rabelo E.M."/>
            <person name="Wilson R.K."/>
            <person name="Felgner P.L."/>
            <person name="Bethony J."/>
            <person name="Hawdon J.M."/>
            <person name="Gasser R.B."/>
            <person name="Loukas A."/>
            <person name="Mitreva M."/>
        </authorList>
    </citation>
    <scope>NUCLEOTIDE SEQUENCE [LARGE SCALE GENOMIC DNA]</scope>
</reference>
<protein>
    <submittedName>
        <fullName evidence="2">Uncharacterized protein</fullName>
    </submittedName>
</protein>
<dbReference type="EMBL" id="KI660264">
    <property type="protein sequence ID" value="ETN75918.1"/>
    <property type="molecule type" value="Genomic_DNA"/>
</dbReference>
<evidence type="ECO:0000313" key="3">
    <source>
        <dbReference type="Proteomes" id="UP000053676"/>
    </source>
</evidence>
<evidence type="ECO:0000313" key="2">
    <source>
        <dbReference type="EMBL" id="ETN75918.1"/>
    </source>
</evidence>
<dbReference type="OMA" id="PRYMREM"/>
<dbReference type="AlphaFoldDB" id="W2T1Z6"/>
<keyword evidence="1" id="KW-0472">Membrane</keyword>
<dbReference type="Gene3D" id="1.20.1070.10">
    <property type="entry name" value="Rhodopsin 7-helix transmembrane proteins"/>
    <property type="match status" value="1"/>
</dbReference>
<keyword evidence="1" id="KW-0812">Transmembrane</keyword>
<gene>
    <name evidence="2" type="ORF">NECAME_12044</name>
</gene>
<dbReference type="SUPFAM" id="SSF81321">
    <property type="entry name" value="Family A G protein-coupled receptor-like"/>
    <property type="match status" value="1"/>
</dbReference>
<dbReference type="KEGG" id="nai:NECAME_12044"/>
<proteinExistence type="predicted"/>
<name>W2T1Z6_NECAM</name>
<organism evidence="2 3">
    <name type="scientific">Necator americanus</name>
    <name type="common">Human hookworm</name>
    <dbReference type="NCBI Taxonomy" id="51031"/>
    <lineage>
        <taxon>Eukaryota</taxon>
        <taxon>Metazoa</taxon>
        <taxon>Ecdysozoa</taxon>
        <taxon>Nematoda</taxon>
        <taxon>Chromadorea</taxon>
        <taxon>Rhabditida</taxon>
        <taxon>Rhabditina</taxon>
        <taxon>Rhabditomorpha</taxon>
        <taxon>Strongyloidea</taxon>
        <taxon>Ancylostomatidae</taxon>
        <taxon>Bunostominae</taxon>
        <taxon>Necator</taxon>
    </lineage>
</organism>
<keyword evidence="1" id="KW-1133">Transmembrane helix</keyword>
<keyword evidence="3" id="KW-1185">Reference proteome</keyword>
<dbReference type="Proteomes" id="UP000053676">
    <property type="component" value="Unassembled WGS sequence"/>
</dbReference>